<dbReference type="SUPFAM" id="SSF50044">
    <property type="entry name" value="SH3-domain"/>
    <property type="match status" value="1"/>
</dbReference>
<evidence type="ECO:0000256" key="1">
    <source>
        <dbReference type="SAM" id="MobiDB-lite"/>
    </source>
</evidence>
<feature type="compositionally biased region" description="Basic and acidic residues" evidence="1">
    <location>
        <begin position="1"/>
        <end position="10"/>
    </location>
</feature>
<feature type="transmembrane region" description="Helical" evidence="2">
    <location>
        <begin position="57"/>
        <end position="78"/>
    </location>
</feature>
<evidence type="ECO:0000256" key="2">
    <source>
        <dbReference type="SAM" id="Phobius"/>
    </source>
</evidence>
<reference evidence="3" key="1">
    <citation type="submission" date="2023-06" db="EMBL/GenBank/DDBJ databases">
        <title>Conoideocrella luteorostrata (Hypocreales: Clavicipitaceae), a potential biocontrol fungus for elongate hemlock scale in United States Christmas tree production areas.</title>
        <authorList>
            <person name="Barrett H."/>
            <person name="Lovett B."/>
            <person name="Macias A.M."/>
            <person name="Stajich J.E."/>
            <person name="Kasson M.T."/>
        </authorList>
    </citation>
    <scope>NUCLEOTIDE SEQUENCE</scope>
    <source>
        <strain evidence="3">ARSEF 14590</strain>
    </source>
</reference>
<dbReference type="Proteomes" id="UP001251528">
    <property type="component" value="Unassembled WGS sequence"/>
</dbReference>
<feature type="compositionally biased region" description="Polar residues" evidence="1">
    <location>
        <begin position="197"/>
        <end position="221"/>
    </location>
</feature>
<organism evidence="3 4">
    <name type="scientific">Conoideocrella luteorostrata</name>
    <dbReference type="NCBI Taxonomy" id="1105319"/>
    <lineage>
        <taxon>Eukaryota</taxon>
        <taxon>Fungi</taxon>
        <taxon>Dikarya</taxon>
        <taxon>Ascomycota</taxon>
        <taxon>Pezizomycotina</taxon>
        <taxon>Sordariomycetes</taxon>
        <taxon>Hypocreomycetidae</taxon>
        <taxon>Hypocreales</taxon>
        <taxon>Clavicipitaceae</taxon>
        <taxon>Conoideocrella</taxon>
    </lineage>
</organism>
<accession>A0AAJ0FN74</accession>
<sequence>YSMMDKDKHPTSNTIQVLSPARKQSQSVPTPIHDTVYISAMNTKRTEPKNTVIDDKIGFAFAVVGIIIVVTLVALILLRRCRRHAAAKRDADSEKFQPDKTPDFMTVRKVPQSPRRSLLSVNHLLPNWSLHRRSSKAVPVAVKAESQQSGTLDGGLACNEVTLPKSPQAGQAKPVHDLHGSAIEAVSCVRKTSSLYDTANTDGSTSHTAPEPTASSLVRTGSSTPSKSPPAAPKSAPISERAIDPPKSNVHRVCHSFKPSRGGELALNVGDLARLLHEYDDGWAVASRLGHPGRGLVPRLCLSTEAVRPRGFRGRTRPELSEKPSTHRYKDRNYPQGPGQRQLTPSCRPILPQLMPPQVSSQIDPGSSAIPDPRLMNPEEYSRLVEPLPQQRAKAARRPCPQVSGL</sequence>
<dbReference type="AlphaFoldDB" id="A0AAJ0FN74"/>
<evidence type="ECO:0000313" key="3">
    <source>
        <dbReference type="EMBL" id="KAK2590487.1"/>
    </source>
</evidence>
<dbReference type="EMBL" id="JASWJB010000432">
    <property type="protein sequence ID" value="KAK2590487.1"/>
    <property type="molecule type" value="Genomic_DNA"/>
</dbReference>
<evidence type="ECO:0000313" key="4">
    <source>
        <dbReference type="Proteomes" id="UP001251528"/>
    </source>
</evidence>
<feature type="non-terminal residue" evidence="3">
    <location>
        <position position="1"/>
    </location>
</feature>
<gene>
    <name evidence="3" type="ORF">QQS21_011836</name>
</gene>
<comment type="caution">
    <text evidence="3">The sequence shown here is derived from an EMBL/GenBank/DDBJ whole genome shotgun (WGS) entry which is preliminary data.</text>
</comment>
<keyword evidence="2" id="KW-1133">Transmembrane helix</keyword>
<feature type="compositionally biased region" description="Polar residues" evidence="1">
    <location>
        <begin position="11"/>
        <end position="29"/>
    </location>
</feature>
<feature type="region of interest" description="Disordered" evidence="1">
    <location>
        <begin position="311"/>
        <end position="406"/>
    </location>
</feature>
<feature type="compositionally biased region" description="Basic and acidic residues" evidence="1">
    <location>
        <begin position="316"/>
        <end position="325"/>
    </location>
</feature>
<keyword evidence="2" id="KW-0472">Membrane</keyword>
<feature type="region of interest" description="Disordered" evidence="1">
    <location>
        <begin position="1"/>
        <end position="29"/>
    </location>
</feature>
<keyword evidence="2" id="KW-0812">Transmembrane</keyword>
<evidence type="ECO:0008006" key="5">
    <source>
        <dbReference type="Google" id="ProtNLM"/>
    </source>
</evidence>
<dbReference type="Gene3D" id="2.30.30.40">
    <property type="entry name" value="SH3 Domains"/>
    <property type="match status" value="1"/>
</dbReference>
<feature type="region of interest" description="Disordered" evidence="1">
    <location>
        <begin position="197"/>
        <end position="251"/>
    </location>
</feature>
<name>A0AAJ0FN74_9HYPO</name>
<dbReference type="InterPro" id="IPR036028">
    <property type="entry name" value="SH3-like_dom_sf"/>
</dbReference>
<protein>
    <recommendedName>
        <fullName evidence="5">SH3 domain-containing protein</fullName>
    </recommendedName>
</protein>
<keyword evidence="4" id="KW-1185">Reference proteome</keyword>
<proteinExistence type="predicted"/>